<dbReference type="Proteomes" id="UP000535908">
    <property type="component" value="Unassembled WGS sequence"/>
</dbReference>
<dbReference type="PANTHER" id="PTHR34136">
    <property type="match status" value="1"/>
</dbReference>
<gene>
    <name evidence="3" type="ORF">HCA69_10560</name>
</gene>
<dbReference type="PANTHER" id="PTHR34136:SF1">
    <property type="entry name" value="UDP-N-ACETYL-D-MANNOSAMINURONIC ACID TRANSFERASE"/>
    <property type="match status" value="1"/>
</dbReference>
<evidence type="ECO:0000256" key="2">
    <source>
        <dbReference type="ARBA" id="ARBA00022679"/>
    </source>
</evidence>
<dbReference type="CDD" id="cd06533">
    <property type="entry name" value="Glyco_transf_WecG_TagA"/>
    <property type="match status" value="1"/>
</dbReference>
<comment type="caution">
    <text evidence="3">The sequence shown here is derived from an EMBL/GenBank/DDBJ whole genome shotgun (WGS) entry which is preliminary data.</text>
</comment>
<reference evidence="3 4" key="1">
    <citation type="submission" date="2020-03" db="EMBL/GenBank/DDBJ databases">
        <title>Soil Listeria distribution.</title>
        <authorList>
            <person name="Liao J."/>
            <person name="Wiedmann M."/>
        </authorList>
    </citation>
    <scope>NUCLEOTIDE SEQUENCE [LARGE SCALE GENOMIC DNA]</scope>
    <source>
        <strain evidence="3 4">FSL L7-0741</strain>
    </source>
</reference>
<dbReference type="AlphaFoldDB" id="A0A7X0Y4D9"/>
<evidence type="ECO:0000256" key="1">
    <source>
        <dbReference type="ARBA" id="ARBA00022676"/>
    </source>
</evidence>
<dbReference type="GO" id="GO:0016758">
    <property type="term" value="F:hexosyltransferase activity"/>
    <property type="evidence" value="ECO:0007669"/>
    <property type="project" value="TreeGrafter"/>
</dbReference>
<evidence type="ECO:0000313" key="3">
    <source>
        <dbReference type="EMBL" id="MBC1936810.1"/>
    </source>
</evidence>
<dbReference type="EMBL" id="JAARWN010000010">
    <property type="protein sequence ID" value="MBC1936810.1"/>
    <property type="molecule type" value="Genomic_DNA"/>
</dbReference>
<sequence length="250" mass="28498">MGHKRIELLGSVLDVLSMEETLARIERLIEARQPSQHIVINASKINLMAENKELQTIVNNSPLVNADGQSIVWAAQLLGYDVSERVTGIDLFEKLVAKAAEKGWRTYYFGATEEVVQEVVRIHQAKYPTLRVAGIRNGYFEDADSVKIASEIKESQADIVFVAFSSPKKEIWVNAHKDLMQASFVMGVGGSFDVIAGKTKRAPKWMQKNGLEWFYRLVQEPRRMFKRYAVGNIRFMKHVLAEKRKQKRSE</sequence>
<protein>
    <submittedName>
        <fullName evidence="3">WecB/TagA/CpsF family glycosyltransferase</fullName>
    </submittedName>
</protein>
<dbReference type="InterPro" id="IPR004629">
    <property type="entry name" value="WecG_TagA_CpsF"/>
</dbReference>
<name>A0A7X0Y4D9_9LIST</name>
<dbReference type="Pfam" id="PF03808">
    <property type="entry name" value="Glyco_tran_WecG"/>
    <property type="match status" value="1"/>
</dbReference>
<accession>A0A7X0Y4D9</accession>
<keyword evidence="2 3" id="KW-0808">Transferase</keyword>
<keyword evidence="1" id="KW-0328">Glycosyltransferase</keyword>
<proteinExistence type="predicted"/>
<organism evidence="3 4">
    <name type="scientific">Listeria grandensis</name>
    <dbReference type="NCBI Taxonomy" id="1494963"/>
    <lineage>
        <taxon>Bacteria</taxon>
        <taxon>Bacillati</taxon>
        <taxon>Bacillota</taxon>
        <taxon>Bacilli</taxon>
        <taxon>Bacillales</taxon>
        <taxon>Listeriaceae</taxon>
        <taxon>Listeria</taxon>
    </lineage>
</organism>
<dbReference type="NCBIfam" id="TIGR00696">
    <property type="entry name" value="wecG_tagA_cpsF"/>
    <property type="match status" value="1"/>
</dbReference>
<evidence type="ECO:0000313" key="4">
    <source>
        <dbReference type="Proteomes" id="UP000535908"/>
    </source>
</evidence>